<keyword evidence="1" id="KW-0812">Transmembrane</keyword>
<reference evidence="3" key="1">
    <citation type="submission" date="2022-08" db="EMBL/GenBank/DDBJ databases">
        <authorList>
            <person name="Deng Y."/>
            <person name="Han X.-F."/>
            <person name="Zhang Y.-Q."/>
        </authorList>
    </citation>
    <scope>NUCLEOTIDE SEQUENCE</scope>
    <source>
        <strain evidence="3">CPCC 205763</strain>
    </source>
</reference>
<accession>A0ABT2GPD7</accession>
<dbReference type="Proteomes" id="UP001165584">
    <property type="component" value="Unassembled WGS sequence"/>
</dbReference>
<feature type="transmembrane region" description="Helical" evidence="1">
    <location>
        <begin position="57"/>
        <end position="78"/>
    </location>
</feature>
<name>A0ABT2GPD7_9MICO</name>
<dbReference type="PANTHER" id="PTHR34473:SF3">
    <property type="entry name" value="TRANSMEMBRANE PROTEIN-RELATED"/>
    <property type="match status" value="1"/>
</dbReference>
<protein>
    <submittedName>
        <fullName evidence="3">PH domain-containing protein</fullName>
    </submittedName>
</protein>
<evidence type="ECO:0000313" key="4">
    <source>
        <dbReference type="Proteomes" id="UP001165584"/>
    </source>
</evidence>
<comment type="caution">
    <text evidence="3">The sequence shown here is derived from an EMBL/GenBank/DDBJ whole genome shotgun (WGS) entry which is preliminary data.</text>
</comment>
<dbReference type="PANTHER" id="PTHR34473">
    <property type="entry name" value="UPF0699 TRANSMEMBRANE PROTEIN YDBS"/>
    <property type="match status" value="1"/>
</dbReference>
<dbReference type="RefSeq" id="WP_259506812.1">
    <property type="nucleotide sequence ID" value="NZ_JANLCM010000001.1"/>
</dbReference>
<keyword evidence="1" id="KW-1133">Transmembrane helix</keyword>
<dbReference type="Pfam" id="PF03703">
    <property type="entry name" value="bPH_2"/>
    <property type="match status" value="1"/>
</dbReference>
<feature type="domain" description="YdbS-like PH" evidence="2">
    <location>
        <begin position="83"/>
        <end position="156"/>
    </location>
</feature>
<keyword evidence="1" id="KW-0472">Membrane</keyword>
<evidence type="ECO:0000259" key="2">
    <source>
        <dbReference type="Pfam" id="PF03703"/>
    </source>
</evidence>
<dbReference type="InterPro" id="IPR005182">
    <property type="entry name" value="YdbS-like_PH"/>
</dbReference>
<evidence type="ECO:0000256" key="1">
    <source>
        <dbReference type="SAM" id="Phobius"/>
    </source>
</evidence>
<dbReference type="EMBL" id="JANLCM010000001">
    <property type="protein sequence ID" value="MCS5718091.1"/>
    <property type="molecule type" value="Genomic_DNA"/>
</dbReference>
<organism evidence="3 4">
    <name type="scientific">Herbiconiux aconitum</name>
    <dbReference type="NCBI Taxonomy" id="2970913"/>
    <lineage>
        <taxon>Bacteria</taxon>
        <taxon>Bacillati</taxon>
        <taxon>Actinomycetota</taxon>
        <taxon>Actinomycetes</taxon>
        <taxon>Micrococcales</taxon>
        <taxon>Microbacteriaceae</taxon>
        <taxon>Herbiconiux</taxon>
    </lineage>
</organism>
<gene>
    <name evidence="3" type="ORF">N1027_08070</name>
</gene>
<sequence length="173" mass="18560">MTPSIPIPSPWMTMSMTYRVSAALRAALSWFFLAALAAVFAIVAPSFLGTGFSYVTFAPLVACAVSVLALGTATMTFVSAGRIRYQLGEDEIQYEAGILSRTAVSLPYDRIQTVSITSGLVDRLLGINHVVCQSAADQSNITLPGLRTDQAEATRQAVAERSRLSRRGGNRDL</sequence>
<keyword evidence="4" id="KW-1185">Reference proteome</keyword>
<proteinExistence type="predicted"/>
<evidence type="ECO:0000313" key="3">
    <source>
        <dbReference type="EMBL" id="MCS5718091.1"/>
    </source>
</evidence>